<accession>A0A9Q1FBX6</accession>
<dbReference type="EMBL" id="JAINUF010000006">
    <property type="protein sequence ID" value="KAJ8355407.1"/>
    <property type="molecule type" value="Genomic_DNA"/>
</dbReference>
<dbReference type="AlphaFoldDB" id="A0A9Q1FBX6"/>
<name>A0A9Q1FBX6_SYNKA</name>
<dbReference type="Proteomes" id="UP001152622">
    <property type="component" value="Chromosome 6"/>
</dbReference>
<reference evidence="2" key="1">
    <citation type="journal article" date="2023" name="Science">
        <title>Genome structures resolve the early diversification of teleost fishes.</title>
        <authorList>
            <person name="Parey E."/>
            <person name="Louis A."/>
            <person name="Montfort J."/>
            <person name="Bouchez O."/>
            <person name="Roques C."/>
            <person name="Iampietro C."/>
            <person name="Lluch J."/>
            <person name="Castinel A."/>
            <person name="Donnadieu C."/>
            <person name="Desvignes T."/>
            <person name="Floi Bucao C."/>
            <person name="Jouanno E."/>
            <person name="Wen M."/>
            <person name="Mejri S."/>
            <person name="Dirks R."/>
            <person name="Jansen H."/>
            <person name="Henkel C."/>
            <person name="Chen W.J."/>
            <person name="Zahm M."/>
            <person name="Cabau C."/>
            <person name="Klopp C."/>
            <person name="Thompson A.W."/>
            <person name="Robinson-Rechavi M."/>
            <person name="Braasch I."/>
            <person name="Lecointre G."/>
            <person name="Bobe J."/>
            <person name="Postlethwait J.H."/>
            <person name="Berthelot C."/>
            <person name="Roest Crollius H."/>
            <person name="Guiguen Y."/>
        </authorList>
    </citation>
    <scope>NUCLEOTIDE SEQUENCE</scope>
    <source>
        <strain evidence="2">WJC10195</strain>
    </source>
</reference>
<protein>
    <submittedName>
        <fullName evidence="2">Uncharacterized protein</fullName>
    </submittedName>
</protein>
<sequence>MDQPKLKEPLEVHLPGGAADEGPAAQKRPLRPRRLINAAAVTSLHGNPGRGPAEDGFGTALPCQAAMDNGHTSHVGRSGAKRTRGVQHPASAEALRINTFNLPPRSPLTRAPFLRSNELVSTFSAGVIKAFPLTTKSRNLWG</sequence>
<feature type="compositionally biased region" description="Basic and acidic residues" evidence="1">
    <location>
        <begin position="1"/>
        <end position="11"/>
    </location>
</feature>
<organism evidence="2 3">
    <name type="scientific">Synaphobranchus kaupii</name>
    <name type="common">Kaup's arrowtooth eel</name>
    <dbReference type="NCBI Taxonomy" id="118154"/>
    <lineage>
        <taxon>Eukaryota</taxon>
        <taxon>Metazoa</taxon>
        <taxon>Chordata</taxon>
        <taxon>Craniata</taxon>
        <taxon>Vertebrata</taxon>
        <taxon>Euteleostomi</taxon>
        <taxon>Actinopterygii</taxon>
        <taxon>Neopterygii</taxon>
        <taxon>Teleostei</taxon>
        <taxon>Anguilliformes</taxon>
        <taxon>Synaphobranchidae</taxon>
        <taxon>Synaphobranchus</taxon>
    </lineage>
</organism>
<evidence type="ECO:0000313" key="2">
    <source>
        <dbReference type="EMBL" id="KAJ8355407.1"/>
    </source>
</evidence>
<gene>
    <name evidence="2" type="ORF">SKAU_G00182010</name>
</gene>
<feature type="region of interest" description="Disordered" evidence="1">
    <location>
        <begin position="1"/>
        <end position="91"/>
    </location>
</feature>
<evidence type="ECO:0000256" key="1">
    <source>
        <dbReference type="SAM" id="MobiDB-lite"/>
    </source>
</evidence>
<proteinExistence type="predicted"/>
<evidence type="ECO:0000313" key="3">
    <source>
        <dbReference type="Proteomes" id="UP001152622"/>
    </source>
</evidence>
<keyword evidence="3" id="KW-1185">Reference proteome</keyword>
<comment type="caution">
    <text evidence="2">The sequence shown here is derived from an EMBL/GenBank/DDBJ whole genome shotgun (WGS) entry which is preliminary data.</text>
</comment>